<sequence length="42" mass="4930">MAGFVFVTYIFLPKRTKEESIWVWQAGVNYLKCLNIPVDVPR</sequence>
<evidence type="ECO:0000313" key="2">
    <source>
        <dbReference type="Proteomes" id="UP000215086"/>
    </source>
</evidence>
<keyword evidence="2" id="KW-1185">Reference proteome</keyword>
<organism evidence="1 2">
    <name type="scientific">Thermogutta terrifontis</name>
    <dbReference type="NCBI Taxonomy" id="1331910"/>
    <lineage>
        <taxon>Bacteria</taxon>
        <taxon>Pseudomonadati</taxon>
        <taxon>Planctomycetota</taxon>
        <taxon>Planctomycetia</taxon>
        <taxon>Pirellulales</taxon>
        <taxon>Thermoguttaceae</taxon>
        <taxon>Thermogutta</taxon>
    </lineage>
</organism>
<reference evidence="1 2" key="1">
    <citation type="journal article" name="Front. Microbiol.">
        <title>Sugar Metabolism of the First Thermophilic Planctomycete Thermogutta terrifontis: Comparative Genomic and Transcriptomic Approaches.</title>
        <authorList>
            <person name="Elcheninov A.G."/>
            <person name="Menzel P."/>
            <person name="Gudbergsdottir S.R."/>
            <person name="Slesarev A.I."/>
            <person name="Kadnikov V.V."/>
            <person name="Krogh A."/>
            <person name="Bonch-Osmolovskaya E.A."/>
            <person name="Peng X."/>
            <person name="Kublanov I.V."/>
        </authorList>
    </citation>
    <scope>NUCLEOTIDE SEQUENCE [LARGE SCALE GENOMIC DNA]</scope>
    <source>
        <strain evidence="1 2">R1</strain>
    </source>
</reference>
<dbReference type="Proteomes" id="UP000215086">
    <property type="component" value="Chromosome"/>
</dbReference>
<accession>A0A286RKF5</accession>
<dbReference type="EMBL" id="CP018477">
    <property type="protein sequence ID" value="ASV76449.1"/>
    <property type="molecule type" value="Genomic_DNA"/>
</dbReference>
<name>A0A286RKF5_9BACT</name>
<protein>
    <submittedName>
        <fullName evidence="1">Uncharacterized protein</fullName>
    </submittedName>
</protein>
<dbReference type="KEGG" id="ttf:THTE_3848"/>
<proteinExistence type="predicted"/>
<dbReference type="AlphaFoldDB" id="A0A286RKF5"/>
<evidence type="ECO:0000313" key="1">
    <source>
        <dbReference type="EMBL" id="ASV76449.1"/>
    </source>
</evidence>
<gene>
    <name evidence="1" type="ORF">THTE_3848</name>
</gene>